<reference evidence="3" key="1">
    <citation type="submission" date="2016-11" db="EMBL/GenBank/DDBJ databases">
        <authorList>
            <person name="Varghese N."/>
            <person name="Submissions S."/>
        </authorList>
    </citation>
    <scope>NUCLEOTIDE SEQUENCE [LARGE SCALE GENOMIC DNA]</scope>
    <source>
        <strain evidence="3">DSM 18569</strain>
    </source>
</reference>
<feature type="transmembrane region" description="Helical" evidence="1">
    <location>
        <begin position="201"/>
        <end position="225"/>
    </location>
</feature>
<keyword evidence="1" id="KW-0812">Transmembrane</keyword>
<keyword evidence="1" id="KW-0472">Membrane</keyword>
<feature type="transmembrane region" description="Helical" evidence="1">
    <location>
        <begin position="12"/>
        <end position="32"/>
    </location>
</feature>
<sequence length="242" mass="27976">MPAPDSDVITRIIHGVYYVGQCSILAPVFIGFRRWHLLSSGMRAMLYCCLMWTVMSIVGEFCRHAFNYNVIVWQLVDVMEMWFIGGVYYYTLQFRFRRYFPLIGVLYTLFALVDMFVINDVLHGMQNGLFTGNNYTLVVKHILLVTIILLYFEQSLRHLRNVALERDPVFVISVALLVFYAGTLVLFLVRNNESITLKSYVLTIPVLTVLNFLLNSTLAWAFWLVGKKQKKVLEPAPPSHFA</sequence>
<keyword evidence="1" id="KW-1133">Transmembrane helix</keyword>
<dbReference type="EMBL" id="FRAS01000015">
    <property type="protein sequence ID" value="SHL46413.1"/>
    <property type="molecule type" value="Genomic_DNA"/>
</dbReference>
<evidence type="ECO:0000313" key="3">
    <source>
        <dbReference type="Proteomes" id="UP000183947"/>
    </source>
</evidence>
<gene>
    <name evidence="2" type="ORF">SAMN02746009_02774</name>
</gene>
<feature type="transmembrane region" description="Helical" evidence="1">
    <location>
        <begin position="72"/>
        <end position="92"/>
    </location>
</feature>
<organism evidence="2 3">
    <name type="scientific">Hymenobacter psychrotolerans DSM 18569</name>
    <dbReference type="NCBI Taxonomy" id="1121959"/>
    <lineage>
        <taxon>Bacteria</taxon>
        <taxon>Pseudomonadati</taxon>
        <taxon>Bacteroidota</taxon>
        <taxon>Cytophagia</taxon>
        <taxon>Cytophagales</taxon>
        <taxon>Hymenobacteraceae</taxon>
        <taxon>Hymenobacter</taxon>
    </lineage>
</organism>
<accession>A0A1M7AUK3</accession>
<proteinExistence type="predicted"/>
<feature type="transmembrane region" description="Helical" evidence="1">
    <location>
        <begin position="138"/>
        <end position="156"/>
    </location>
</feature>
<evidence type="ECO:0000313" key="2">
    <source>
        <dbReference type="EMBL" id="SHL46413.1"/>
    </source>
</evidence>
<dbReference type="AlphaFoldDB" id="A0A1M7AUK3"/>
<feature type="transmembrane region" description="Helical" evidence="1">
    <location>
        <begin position="99"/>
        <end position="118"/>
    </location>
</feature>
<name>A0A1M7AUK3_9BACT</name>
<feature type="transmembrane region" description="Helical" evidence="1">
    <location>
        <begin position="168"/>
        <end position="189"/>
    </location>
</feature>
<feature type="transmembrane region" description="Helical" evidence="1">
    <location>
        <begin position="44"/>
        <end position="66"/>
    </location>
</feature>
<keyword evidence="3" id="KW-1185">Reference proteome</keyword>
<evidence type="ECO:0000256" key="1">
    <source>
        <dbReference type="SAM" id="Phobius"/>
    </source>
</evidence>
<protein>
    <submittedName>
        <fullName evidence="2">Uncharacterized protein</fullName>
    </submittedName>
</protein>
<dbReference type="Proteomes" id="UP000183947">
    <property type="component" value="Unassembled WGS sequence"/>
</dbReference>
<dbReference type="STRING" id="1121959.SAMN02746009_02774"/>